<evidence type="ECO:0000313" key="5">
    <source>
        <dbReference type="Proteomes" id="UP000238083"/>
    </source>
</evidence>
<comment type="caution">
    <text evidence="4">The sequence shown here is derived from an EMBL/GenBank/DDBJ whole genome shotgun (WGS) entry which is preliminary data.</text>
</comment>
<dbReference type="OrthoDB" id="319724at2"/>
<comment type="similarity">
    <text evidence="1">Belongs to the NmrA-type oxidoreductase family.</text>
</comment>
<evidence type="ECO:0000256" key="1">
    <source>
        <dbReference type="ARBA" id="ARBA00006328"/>
    </source>
</evidence>
<dbReference type="RefSeq" id="WP_106211144.1">
    <property type="nucleotide sequence ID" value="NZ_PVZF01000006.1"/>
</dbReference>
<dbReference type="CDD" id="cd05251">
    <property type="entry name" value="NmrA_like_SDR_a"/>
    <property type="match status" value="1"/>
</dbReference>
<dbReference type="InterPro" id="IPR008030">
    <property type="entry name" value="NmrA-like"/>
</dbReference>
<accession>A0A2T0R3R0</accession>
<dbReference type="AlphaFoldDB" id="A0A2T0R3R0"/>
<protein>
    <submittedName>
        <fullName evidence="4">Uncharacterized protein YbjT (DUF2867 family)</fullName>
    </submittedName>
</protein>
<dbReference type="Gene3D" id="3.40.50.720">
    <property type="entry name" value="NAD(P)-binding Rossmann-like Domain"/>
    <property type="match status" value="1"/>
</dbReference>
<organism evidence="4 5">
    <name type="scientific">Kineococcus rhizosphaerae</name>
    <dbReference type="NCBI Taxonomy" id="559628"/>
    <lineage>
        <taxon>Bacteria</taxon>
        <taxon>Bacillati</taxon>
        <taxon>Actinomycetota</taxon>
        <taxon>Actinomycetes</taxon>
        <taxon>Kineosporiales</taxon>
        <taxon>Kineosporiaceae</taxon>
        <taxon>Kineococcus</taxon>
    </lineage>
</organism>
<dbReference type="InterPro" id="IPR051164">
    <property type="entry name" value="NmrA-like_oxidored"/>
</dbReference>
<dbReference type="Proteomes" id="UP000238083">
    <property type="component" value="Unassembled WGS sequence"/>
</dbReference>
<keyword evidence="2" id="KW-0521">NADP</keyword>
<name>A0A2T0R3R0_9ACTN</name>
<dbReference type="EMBL" id="PVZF01000006">
    <property type="protein sequence ID" value="PRY14651.1"/>
    <property type="molecule type" value="Genomic_DNA"/>
</dbReference>
<dbReference type="Pfam" id="PF05368">
    <property type="entry name" value="NmrA"/>
    <property type="match status" value="1"/>
</dbReference>
<dbReference type="PANTHER" id="PTHR42748:SF7">
    <property type="entry name" value="NMRA LIKE REDOX SENSOR 1-RELATED"/>
    <property type="match status" value="1"/>
</dbReference>
<reference evidence="4 5" key="1">
    <citation type="submission" date="2018-03" db="EMBL/GenBank/DDBJ databases">
        <title>Genomic Encyclopedia of Archaeal and Bacterial Type Strains, Phase II (KMG-II): from individual species to whole genera.</title>
        <authorList>
            <person name="Goeker M."/>
        </authorList>
    </citation>
    <scope>NUCLEOTIDE SEQUENCE [LARGE SCALE GENOMIC DNA]</scope>
    <source>
        <strain evidence="4 5">DSM 19711</strain>
    </source>
</reference>
<dbReference type="InterPro" id="IPR036291">
    <property type="entry name" value="NAD(P)-bd_dom_sf"/>
</dbReference>
<evidence type="ECO:0000313" key="4">
    <source>
        <dbReference type="EMBL" id="PRY14651.1"/>
    </source>
</evidence>
<dbReference type="PANTHER" id="PTHR42748">
    <property type="entry name" value="NITROGEN METABOLITE REPRESSION PROTEIN NMRA FAMILY MEMBER"/>
    <property type="match status" value="1"/>
</dbReference>
<evidence type="ECO:0000259" key="3">
    <source>
        <dbReference type="Pfam" id="PF05368"/>
    </source>
</evidence>
<keyword evidence="5" id="KW-1185">Reference proteome</keyword>
<feature type="domain" description="NmrA-like" evidence="3">
    <location>
        <begin position="2"/>
        <end position="232"/>
    </location>
</feature>
<gene>
    <name evidence="4" type="ORF">CLV37_106210</name>
</gene>
<proteinExistence type="inferred from homology"/>
<evidence type="ECO:0000256" key="2">
    <source>
        <dbReference type="ARBA" id="ARBA00022857"/>
    </source>
</evidence>
<sequence length="279" mass="29005">MRLTVLGATGGQGGAVVRALRGRGHALRALVRDPGSDRSRRLAAGGVDLVPGDLDDVASLRAAMTGADAVFAVTTPFEDGPEAEIAQGRTVIAAATAAAVPHLVLSSVASATAGTGVPHFETKAVIEAELAASAVPHTVLAPAYFMENLLGGLEDVRRGLLLLPLPVDRPLQQLARDDFGRYAAHVLTGPAGTGRRVELASDAPTPRRMAQALGASLGVEVRAEELPLPDDLDGDMPAMWRFLRGHGYAVDLGALHADGVLDRWTSFADWARTLPGAVI</sequence>
<dbReference type="SUPFAM" id="SSF51735">
    <property type="entry name" value="NAD(P)-binding Rossmann-fold domains"/>
    <property type="match status" value="1"/>
</dbReference>